<feature type="binding site" evidence="8">
    <location>
        <position position="45"/>
    </location>
    <ligand>
        <name>Mg(2+)</name>
        <dbReference type="ChEBI" id="CHEBI:18420"/>
    </ligand>
</feature>
<feature type="binding site" evidence="8">
    <location>
        <position position="175"/>
    </location>
    <ligand>
        <name>ATP</name>
        <dbReference type="ChEBI" id="CHEBI:30616"/>
    </ligand>
</feature>
<dbReference type="GO" id="GO:0008795">
    <property type="term" value="F:NAD+ synthase activity"/>
    <property type="evidence" value="ECO:0007669"/>
    <property type="project" value="UniProtKB-UniRule"/>
</dbReference>
<dbReference type="InterPro" id="IPR014729">
    <property type="entry name" value="Rossmann-like_a/b/a_fold"/>
</dbReference>
<comment type="caution">
    <text evidence="8">Lacks conserved residue(s) required for the propagation of feature annotation.</text>
</comment>
<name>A0A1M6KBK8_9BACL</name>
<dbReference type="OrthoDB" id="9803818at2"/>
<dbReference type="GO" id="GO:0004359">
    <property type="term" value="F:glutaminase activity"/>
    <property type="evidence" value="ECO:0007669"/>
    <property type="project" value="InterPro"/>
</dbReference>
<keyword evidence="7 8" id="KW-0520">NAD</keyword>
<dbReference type="EMBL" id="FRAF01000001">
    <property type="protein sequence ID" value="SHJ56294.1"/>
    <property type="molecule type" value="Genomic_DNA"/>
</dbReference>
<gene>
    <name evidence="8" type="primary">nadE</name>
    <name evidence="12" type="ORF">SAMN05443507_101202</name>
</gene>
<keyword evidence="6 8" id="KW-0460">Magnesium</keyword>
<comment type="catalytic activity">
    <reaction evidence="8 10">
        <text>deamido-NAD(+) + NH4(+) + ATP = AMP + diphosphate + NAD(+) + H(+)</text>
        <dbReference type="Rhea" id="RHEA:21188"/>
        <dbReference type="ChEBI" id="CHEBI:15378"/>
        <dbReference type="ChEBI" id="CHEBI:28938"/>
        <dbReference type="ChEBI" id="CHEBI:30616"/>
        <dbReference type="ChEBI" id="CHEBI:33019"/>
        <dbReference type="ChEBI" id="CHEBI:57540"/>
        <dbReference type="ChEBI" id="CHEBI:58437"/>
        <dbReference type="ChEBI" id="CHEBI:456215"/>
        <dbReference type="EC" id="6.3.1.5"/>
    </reaction>
</comment>
<evidence type="ECO:0000256" key="3">
    <source>
        <dbReference type="ARBA" id="ARBA00022723"/>
    </source>
</evidence>
<accession>A0A1M6KBK8</accession>
<dbReference type="NCBIfam" id="NF010587">
    <property type="entry name" value="PRK13980.1"/>
    <property type="match status" value="1"/>
</dbReference>
<dbReference type="GO" id="GO:0003952">
    <property type="term" value="F:NAD+ synthase (glutamine-hydrolyzing) activity"/>
    <property type="evidence" value="ECO:0007669"/>
    <property type="project" value="InterPro"/>
</dbReference>
<dbReference type="HAMAP" id="MF_00193">
    <property type="entry name" value="NadE_ammonia_dep"/>
    <property type="match status" value="1"/>
</dbReference>
<comment type="pathway">
    <text evidence="8">Cofactor biosynthesis; NAD(+) biosynthesis; NAD(+) from deamido-NAD(+) (ammonia route): step 1/1.</text>
</comment>
<feature type="binding site" evidence="8">
    <location>
        <position position="151"/>
    </location>
    <ligand>
        <name>Mg(2+)</name>
        <dbReference type="ChEBI" id="CHEBI:18420"/>
    </ligand>
</feature>
<feature type="binding site" evidence="8">
    <location>
        <position position="146"/>
    </location>
    <ligand>
        <name>ATP</name>
        <dbReference type="ChEBI" id="CHEBI:30616"/>
    </ligand>
</feature>
<evidence type="ECO:0000256" key="10">
    <source>
        <dbReference type="RuleBase" id="RU003812"/>
    </source>
</evidence>
<feature type="binding site" evidence="8">
    <location>
        <position position="197"/>
    </location>
    <ligand>
        <name>ATP</name>
        <dbReference type="ChEBI" id="CHEBI:30616"/>
    </ligand>
</feature>
<dbReference type="EC" id="6.3.1.5" evidence="8 10"/>
<dbReference type="CDD" id="cd00553">
    <property type="entry name" value="NAD_synthase"/>
    <property type="match status" value="1"/>
</dbReference>
<evidence type="ECO:0000256" key="4">
    <source>
        <dbReference type="ARBA" id="ARBA00022741"/>
    </source>
</evidence>
<comment type="function">
    <text evidence="8">Catalyzes the ATP-dependent amidation of deamido-NAD to form NAD. Uses ammonia as a nitrogen source.</text>
</comment>
<dbReference type="STRING" id="1830138.SAMN05443507_101202"/>
<dbReference type="UniPathway" id="UPA00253">
    <property type="reaction ID" value="UER00333"/>
</dbReference>
<evidence type="ECO:0000256" key="9">
    <source>
        <dbReference type="RuleBase" id="RU003811"/>
    </source>
</evidence>
<keyword evidence="4 8" id="KW-0547">Nucleotide-binding</keyword>
<dbReference type="PANTHER" id="PTHR23090">
    <property type="entry name" value="NH 3 /GLUTAMINE-DEPENDENT NAD + SYNTHETASE"/>
    <property type="match status" value="1"/>
</dbReference>
<dbReference type="FunFam" id="3.40.50.620:FF:000106">
    <property type="entry name" value="Glutamine-dependent NAD(+) synthetase"/>
    <property type="match status" value="1"/>
</dbReference>
<evidence type="ECO:0000256" key="1">
    <source>
        <dbReference type="ARBA" id="ARBA00005859"/>
    </source>
</evidence>
<reference evidence="13" key="1">
    <citation type="submission" date="2016-11" db="EMBL/GenBank/DDBJ databases">
        <authorList>
            <person name="Varghese N."/>
            <person name="Submissions S."/>
        </authorList>
    </citation>
    <scope>NUCLEOTIDE SEQUENCE [LARGE SCALE GENOMIC DNA]</scope>
    <source>
        <strain evidence="13">USBA-503</strain>
    </source>
</reference>
<evidence type="ECO:0000256" key="6">
    <source>
        <dbReference type="ARBA" id="ARBA00022842"/>
    </source>
</evidence>
<feature type="binding site" evidence="8">
    <location>
        <begin position="39"/>
        <end position="46"/>
    </location>
    <ligand>
        <name>ATP</name>
        <dbReference type="ChEBI" id="CHEBI:30616"/>
    </ligand>
</feature>
<dbReference type="InterPro" id="IPR022310">
    <property type="entry name" value="NAD/GMP_synthase"/>
</dbReference>
<dbReference type="GO" id="GO:0005737">
    <property type="term" value="C:cytoplasm"/>
    <property type="evidence" value="ECO:0007669"/>
    <property type="project" value="InterPro"/>
</dbReference>
<feature type="binding site" description="in other chain" evidence="8">
    <location>
        <position position="126"/>
    </location>
    <ligand>
        <name>deamido-NAD(+)</name>
        <dbReference type="ChEBI" id="CHEBI:58437"/>
        <note>ligand shared between two neighboring subunits</note>
    </ligand>
</feature>
<proteinExistence type="inferred from homology"/>
<dbReference type="Gene3D" id="3.40.50.620">
    <property type="entry name" value="HUPs"/>
    <property type="match status" value="1"/>
</dbReference>
<dbReference type="GO" id="GO:0046872">
    <property type="term" value="F:metal ion binding"/>
    <property type="evidence" value="ECO:0007669"/>
    <property type="project" value="UniProtKB-KW"/>
</dbReference>
<keyword evidence="2 8" id="KW-0436">Ligase</keyword>
<dbReference type="AlphaFoldDB" id="A0A1M6KBK8"/>
<keyword evidence="13" id="KW-1185">Reference proteome</keyword>
<evidence type="ECO:0000256" key="8">
    <source>
        <dbReference type="HAMAP-Rule" id="MF_00193"/>
    </source>
</evidence>
<evidence type="ECO:0000256" key="2">
    <source>
        <dbReference type="ARBA" id="ARBA00022598"/>
    </source>
</evidence>
<feature type="domain" description="NAD/GMP synthase" evidence="11">
    <location>
        <begin position="20"/>
        <end position="261"/>
    </location>
</feature>
<comment type="subunit">
    <text evidence="8">Homodimer.</text>
</comment>
<dbReference type="GO" id="GO:0009435">
    <property type="term" value="P:NAD+ biosynthetic process"/>
    <property type="evidence" value="ECO:0007669"/>
    <property type="project" value="UniProtKB-UniRule"/>
</dbReference>
<evidence type="ECO:0000256" key="5">
    <source>
        <dbReference type="ARBA" id="ARBA00022840"/>
    </source>
</evidence>
<evidence type="ECO:0000313" key="12">
    <source>
        <dbReference type="EMBL" id="SHJ56294.1"/>
    </source>
</evidence>
<evidence type="ECO:0000313" key="13">
    <source>
        <dbReference type="Proteomes" id="UP000184016"/>
    </source>
</evidence>
<protein>
    <recommendedName>
        <fullName evidence="8 10">NH(3)-dependent NAD(+) synthetase</fullName>
        <ecNumber evidence="8 10">6.3.1.5</ecNumber>
    </recommendedName>
</protein>
<dbReference type="PANTHER" id="PTHR23090:SF9">
    <property type="entry name" value="GLUTAMINE-DEPENDENT NAD(+) SYNTHETASE"/>
    <property type="match status" value="1"/>
</dbReference>
<keyword evidence="3 8" id="KW-0479">Metal-binding</keyword>
<dbReference type="InterPro" id="IPR003694">
    <property type="entry name" value="NAD_synthase"/>
</dbReference>
<dbReference type="Pfam" id="PF02540">
    <property type="entry name" value="NAD_synthase"/>
    <property type="match status" value="1"/>
</dbReference>
<evidence type="ECO:0000259" key="11">
    <source>
        <dbReference type="Pfam" id="PF02540"/>
    </source>
</evidence>
<dbReference type="Proteomes" id="UP000184016">
    <property type="component" value="Unassembled WGS sequence"/>
</dbReference>
<dbReference type="RefSeq" id="WP_072872690.1">
    <property type="nucleotide sequence ID" value="NZ_FRAF01000001.1"/>
</dbReference>
<dbReference type="GO" id="GO:0005524">
    <property type="term" value="F:ATP binding"/>
    <property type="evidence" value="ECO:0007669"/>
    <property type="project" value="UniProtKB-UniRule"/>
</dbReference>
<keyword evidence="5 8" id="KW-0067">ATP-binding</keyword>
<dbReference type="InterPro" id="IPR022926">
    <property type="entry name" value="NH(3)-dep_NAD(+)_synth"/>
</dbReference>
<sequence>MKPEVANRLRLNEDLTLALLERFIRDEVDKSGFQRVVFGLSGGIDSALVAYLAVRALGRDRTHAVLMPYETSSPASLTDAFAVVHDLQMPHTVVPITAPVDAYFAQVDALLGSPATPLRKGNRMARERMCTLFDFSAHLAALVLGTSNKTELLLGYGTQFGDMASALNPIGDLYKCQVRQLSNAVGVPRSILEKAPSADLWENQTDEQELGFTYDDADEVLYYLVDERYSLDETVALGYSEALVSRVIQRVRRNQYKRKPPVIAKISPRTVGIDFRYLRDWGN</sequence>
<dbReference type="NCBIfam" id="TIGR00552">
    <property type="entry name" value="nadE"/>
    <property type="match status" value="1"/>
</dbReference>
<evidence type="ECO:0000256" key="7">
    <source>
        <dbReference type="ARBA" id="ARBA00023027"/>
    </source>
</evidence>
<comment type="similarity">
    <text evidence="1 8 9">Belongs to the NAD synthetase family.</text>
</comment>
<dbReference type="SUPFAM" id="SSF52402">
    <property type="entry name" value="Adenine nucleotide alpha hydrolases-like"/>
    <property type="match status" value="1"/>
</dbReference>
<organism evidence="12 13">
    <name type="scientific">Alicyclobacillus tolerans</name>
    <dbReference type="NCBI Taxonomy" id="90970"/>
    <lineage>
        <taxon>Bacteria</taxon>
        <taxon>Bacillati</taxon>
        <taxon>Bacillota</taxon>
        <taxon>Bacilli</taxon>
        <taxon>Bacillales</taxon>
        <taxon>Alicyclobacillaceae</taxon>
        <taxon>Alicyclobacillus</taxon>
    </lineage>
</organism>